<protein>
    <submittedName>
        <fullName evidence="2">Uncharacterized protein</fullName>
    </submittedName>
</protein>
<keyword evidence="1" id="KW-1133">Transmembrane helix</keyword>
<keyword evidence="3" id="KW-1185">Reference proteome</keyword>
<keyword evidence="1" id="KW-0472">Membrane</keyword>
<feature type="transmembrane region" description="Helical" evidence="1">
    <location>
        <begin position="12"/>
        <end position="30"/>
    </location>
</feature>
<reference evidence="2" key="1">
    <citation type="journal article" date="2022" name="Microorganisms">
        <title>Two New Species of Filamentous Sulfur Bacteria of the Genus Thiothrix, Thiothrix winogradskyi sp. nov. and 'Candidatus Thiothrix sulfatifontis' sp. nov.</title>
        <authorList>
            <person name="Ravin N.V."/>
            <person name="Rossetti S."/>
            <person name="Beletsky A.V."/>
            <person name="Kadnikov V.V."/>
            <person name="Rudenko T.S."/>
            <person name="Smolyakov D.D."/>
            <person name="Moskvitina M.I."/>
            <person name="Gureeva M.V."/>
            <person name="Mardanov A.V."/>
            <person name="Grabovich M.Y."/>
        </authorList>
    </citation>
    <scope>NUCLEOTIDE SEQUENCE</scope>
    <source>
        <strain evidence="2">CT3</strain>
    </source>
</reference>
<dbReference type="Proteomes" id="UP001054801">
    <property type="component" value="Chromosome"/>
</dbReference>
<keyword evidence="1" id="KW-0812">Transmembrane</keyword>
<evidence type="ECO:0000313" key="3">
    <source>
        <dbReference type="Proteomes" id="UP001054801"/>
    </source>
</evidence>
<sequence length="69" mass="7875">MTKWFINSVTDLLIAFTLATLLLFMVAVNYPELFPQRFFQYWAVATPDAMPPAPSEAPRQVSVVTQVQR</sequence>
<name>A0ABY3T2U3_9GAMM</name>
<evidence type="ECO:0000313" key="2">
    <source>
        <dbReference type="EMBL" id="UJS26166.1"/>
    </source>
</evidence>
<gene>
    <name evidence="2" type="ORF">L2Y54_09025</name>
</gene>
<accession>A0ABY3T2U3</accession>
<proteinExistence type="predicted"/>
<dbReference type="EMBL" id="CP091244">
    <property type="protein sequence ID" value="UJS26166.1"/>
    <property type="molecule type" value="Genomic_DNA"/>
</dbReference>
<evidence type="ECO:0000256" key="1">
    <source>
        <dbReference type="SAM" id="Phobius"/>
    </source>
</evidence>
<dbReference type="RefSeq" id="WP_236501515.1">
    <property type="nucleotide sequence ID" value="NZ_CP091244.1"/>
</dbReference>
<organism evidence="2 3">
    <name type="scientific">Thiothrix winogradskyi</name>
    <dbReference type="NCBI Taxonomy" id="96472"/>
    <lineage>
        <taxon>Bacteria</taxon>
        <taxon>Pseudomonadati</taxon>
        <taxon>Pseudomonadota</taxon>
        <taxon>Gammaproteobacteria</taxon>
        <taxon>Thiotrichales</taxon>
        <taxon>Thiotrichaceae</taxon>
        <taxon>Thiothrix</taxon>
    </lineage>
</organism>